<accession>A0A8A3RZQ7</accession>
<keyword evidence="1" id="KW-0175">Coiled coil</keyword>
<dbReference type="KEGG" id="maqe:RJ40_00280"/>
<dbReference type="EMBL" id="CP036172">
    <property type="protein sequence ID" value="QSZ66047.1"/>
    <property type="molecule type" value="Genomic_DNA"/>
</dbReference>
<feature type="coiled-coil region" evidence="1">
    <location>
        <begin position="1"/>
        <end position="35"/>
    </location>
</feature>
<proteinExistence type="predicted"/>
<dbReference type="AlphaFoldDB" id="A0A8A3RZQ7"/>
<evidence type="ECO:0000256" key="1">
    <source>
        <dbReference type="SAM" id="Coils"/>
    </source>
</evidence>
<organism evidence="2 3">
    <name type="scientific">Methanofollis aquaemaris</name>
    <dbReference type="NCBI Taxonomy" id="126734"/>
    <lineage>
        <taxon>Archaea</taxon>
        <taxon>Methanobacteriati</taxon>
        <taxon>Methanobacteriota</taxon>
        <taxon>Stenosarchaea group</taxon>
        <taxon>Methanomicrobia</taxon>
        <taxon>Methanomicrobiales</taxon>
        <taxon>Methanomicrobiaceae</taxon>
        <taxon>Methanofollis</taxon>
    </lineage>
</organism>
<keyword evidence="3" id="KW-1185">Reference proteome</keyword>
<dbReference type="RefSeq" id="WP_265581341.1">
    <property type="nucleotide sequence ID" value="NZ_CP036172.1"/>
</dbReference>
<name>A0A8A3RZQ7_9EURY</name>
<evidence type="ECO:0000313" key="3">
    <source>
        <dbReference type="Proteomes" id="UP001042704"/>
    </source>
</evidence>
<evidence type="ECO:0000313" key="2">
    <source>
        <dbReference type="EMBL" id="QSZ66047.1"/>
    </source>
</evidence>
<reference evidence="2" key="1">
    <citation type="journal article" date="2001" name="Int. J. Syst. Evol. Microbiol.">
        <title>Methanofollis aquaemaris sp. nov., a methanogen isolated from an aquaculture fish pond.</title>
        <authorList>
            <person name="Lai M.C."/>
            <person name="Chen S.C."/>
        </authorList>
    </citation>
    <scope>NUCLEOTIDE SEQUENCE</scope>
    <source>
        <strain evidence="2">N2F9704</strain>
    </source>
</reference>
<protein>
    <submittedName>
        <fullName evidence="2">Uncharacterized protein</fullName>
    </submittedName>
</protein>
<sequence length="132" mass="15203">MTDYQELAEIADRLLEKADEDDERLVRLLDDLSEDLRFEILTSDLLNAYQTYLYFFREEPGGELQAERLMLTPASETLKGVFFDEADVFELIFLVGKDGAAVEVTDGEKTYERFTGKGARERAVDYVYEHLA</sequence>
<reference evidence="2" key="2">
    <citation type="submission" date="2019-02" db="EMBL/GenBank/DDBJ databases">
        <authorList>
            <person name="Chen S.-C."/>
            <person name="Chien H.-H."/>
            <person name="Lai M.-C."/>
        </authorList>
    </citation>
    <scope>NUCLEOTIDE SEQUENCE</scope>
    <source>
        <strain evidence="2">N2F9704</strain>
    </source>
</reference>
<dbReference type="Proteomes" id="UP001042704">
    <property type="component" value="Chromosome"/>
</dbReference>
<gene>
    <name evidence="2" type="ORF">RJ40_00280</name>
</gene>
<dbReference type="GeneID" id="76422743"/>